<protein>
    <submittedName>
        <fullName evidence="5">Glycoside hydrolase</fullName>
    </submittedName>
</protein>
<dbReference type="GO" id="GO:0005975">
    <property type="term" value="P:carbohydrate metabolic process"/>
    <property type="evidence" value="ECO:0007669"/>
    <property type="project" value="InterPro"/>
</dbReference>
<dbReference type="InterPro" id="IPR003305">
    <property type="entry name" value="CenC_carb-bd"/>
</dbReference>
<evidence type="ECO:0000259" key="4">
    <source>
        <dbReference type="PROSITE" id="PS51762"/>
    </source>
</evidence>
<proteinExistence type="inferred from homology"/>
<dbReference type="PATRIC" id="fig|1123384.7.peg.2032"/>
<dbReference type="GO" id="GO:0004553">
    <property type="term" value="F:hydrolase activity, hydrolyzing O-glycosyl compounds"/>
    <property type="evidence" value="ECO:0007669"/>
    <property type="project" value="InterPro"/>
</dbReference>
<keyword evidence="2 5" id="KW-0378">Hydrolase</keyword>
<dbReference type="PROSITE" id="PS51762">
    <property type="entry name" value="GH16_2"/>
    <property type="match status" value="1"/>
</dbReference>
<dbReference type="InterPro" id="IPR000757">
    <property type="entry name" value="Beta-glucanase-like"/>
</dbReference>
<dbReference type="Proteomes" id="UP000077469">
    <property type="component" value="Chromosome"/>
</dbReference>
<organism evidence="5 6">
    <name type="scientific">Pseudothermotoga hypogea DSM 11164 = NBRC 106472</name>
    <dbReference type="NCBI Taxonomy" id="1123384"/>
    <lineage>
        <taxon>Bacteria</taxon>
        <taxon>Thermotogati</taxon>
        <taxon>Thermotogota</taxon>
        <taxon>Thermotogae</taxon>
        <taxon>Thermotogales</taxon>
        <taxon>Thermotogaceae</taxon>
        <taxon>Pseudothermotoga</taxon>
    </lineage>
</organism>
<name>A0A0X1KT28_9THEM</name>
<dbReference type="Pfam" id="PF02018">
    <property type="entry name" value="CBM_4_9"/>
    <property type="match status" value="2"/>
</dbReference>
<feature type="chain" id="PRO_5006945778" evidence="3">
    <location>
        <begin position="18"/>
        <end position="632"/>
    </location>
</feature>
<dbReference type="PANTHER" id="PTHR10963">
    <property type="entry name" value="GLYCOSYL HYDROLASE-RELATED"/>
    <property type="match status" value="1"/>
</dbReference>
<dbReference type="InterPro" id="IPR050546">
    <property type="entry name" value="Glycosyl_Hydrlase_16"/>
</dbReference>
<keyword evidence="6" id="KW-1185">Reference proteome</keyword>
<dbReference type="KEGG" id="phy:AJ81_10130"/>
<feature type="signal peptide" evidence="3">
    <location>
        <begin position="1"/>
        <end position="17"/>
    </location>
</feature>
<evidence type="ECO:0000256" key="1">
    <source>
        <dbReference type="ARBA" id="ARBA00006865"/>
    </source>
</evidence>
<comment type="similarity">
    <text evidence="1">Belongs to the glycosyl hydrolase 16 family.</text>
</comment>
<evidence type="ECO:0000313" key="5">
    <source>
        <dbReference type="EMBL" id="AJC74478.1"/>
    </source>
</evidence>
<dbReference type="SUPFAM" id="SSF49899">
    <property type="entry name" value="Concanavalin A-like lectins/glucanases"/>
    <property type="match status" value="1"/>
</dbReference>
<evidence type="ECO:0000256" key="3">
    <source>
        <dbReference type="SAM" id="SignalP"/>
    </source>
</evidence>
<dbReference type="CDD" id="cd08023">
    <property type="entry name" value="GH16_laminarinase_like"/>
    <property type="match status" value="1"/>
</dbReference>
<dbReference type="EMBL" id="CP007141">
    <property type="protein sequence ID" value="AJC74478.1"/>
    <property type="molecule type" value="Genomic_DNA"/>
</dbReference>
<evidence type="ECO:0000313" key="6">
    <source>
        <dbReference type="Proteomes" id="UP000077469"/>
    </source>
</evidence>
<dbReference type="AlphaFoldDB" id="A0A0X1KT28"/>
<dbReference type="STRING" id="1123384.AJ81_10130"/>
<sequence>MKKVLSVLFLLPIIVLAQNVLTNGSFDRPILIANVDIEPPAPDGFIDTRENWIFFPNSGGEGTAYVEDGVLVVEITNGGHHTWSIQIIQSPILVEKYHKYRVSFKAKASSERNVGVKIGGIATRGWPAYNPGTDESGGMVFNLSTDWQTYEFEFVMRQETDPKARFEFQLGRAVGTVWIDDVVMKEVGVVEVSEPGARKRKVKEWKLVWSQEFDEDFVDESVWNFEIGNGHAKGIPGWGNAELQYYTKENAFIENGCLVIEARKETVSDEYGTYDYTSARMTTEGKFEIQYGKIEIRAKLPKGQGIWPALWMLGSNIGEVGWPTCGEIDIMEMLGHDTRTVYGTAHGPGYSGGASIGNAYKLSKDEPDFSDEFHVFHIEWDKDAIEWYVDGKLYHVLTKAKLEALGLKWVFDQPFFLIVNVAVGGYWPGYPDETTQFPQRMYIDYIRVYEDVGPEVYEEVQEIELEQEVPEVTFEKINNPSFDEPIMNDQANRPDEWFIWEAGRYGISGARVSDYGVKNGYAYIIVANSGTDTWHIQFNQWIGLKRGKSYTISFKAKADVPRLINVKILQNHDPWINYFVQTVNLTTEWQTFTYSYTHPKDVDEVVQISFELGLHKPTTIYFDEVTVEPTNR</sequence>
<accession>A0A0X1KT28</accession>
<feature type="domain" description="GH16" evidence="4">
    <location>
        <begin position="207"/>
        <end position="454"/>
    </location>
</feature>
<dbReference type="InterPro" id="IPR008979">
    <property type="entry name" value="Galactose-bd-like_sf"/>
</dbReference>
<dbReference type="Gene3D" id="2.60.120.200">
    <property type="match status" value="1"/>
</dbReference>
<dbReference type="Gene3D" id="2.60.120.260">
    <property type="entry name" value="Galactose-binding domain-like"/>
    <property type="match status" value="2"/>
</dbReference>
<dbReference type="RefSeq" id="WP_031502641.1">
    <property type="nucleotide sequence ID" value="NC_022795.1"/>
</dbReference>
<gene>
    <name evidence="5" type="ORF">AJ81_10130</name>
</gene>
<dbReference type="PaxDb" id="1123384-AJ81_10130"/>
<reference evidence="5 6" key="1">
    <citation type="submission" date="2014-01" db="EMBL/GenBank/DDBJ databases">
        <title>Genome sequencing of Thermotog hypogea.</title>
        <authorList>
            <person name="Zhang X."/>
            <person name="Alvare G."/>
            <person name="Fristensky B."/>
            <person name="Chen L."/>
            <person name="Suen T."/>
            <person name="Chen Q."/>
            <person name="Ma K."/>
        </authorList>
    </citation>
    <scope>NUCLEOTIDE SEQUENCE [LARGE SCALE GENOMIC DNA]</scope>
    <source>
        <strain evidence="5 6">DSM 11164</strain>
    </source>
</reference>
<dbReference type="PANTHER" id="PTHR10963:SF55">
    <property type="entry name" value="GLYCOSIDE HYDROLASE FAMILY 16 PROTEIN"/>
    <property type="match status" value="1"/>
</dbReference>
<evidence type="ECO:0000256" key="2">
    <source>
        <dbReference type="ARBA" id="ARBA00022801"/>
    </source>
</evidence>
<dbReference type="InterPro" id="IPR013320">
    <property type="entry name" value="ConA-like_dom_sf"/>
</dbReference>
<keyword evidence="3" id="KW-0732">Signal</keyword>
<dbReference type="OrthoDB" id="9809583at2"/>
<dbReference type="SUPFAM" id="SSF49785">
    <property type="entry name" value="Galactose-binding domain-like"/>
    <property type="match status" value="2"/>
</dbReference>
<dbReference type="Pfam" id="PF00722">
    <property type="entry name" value="Glyco_hydro_16"/>
    <property type="match status" value="1"/>
</dbReference>